<accession>A0ABV8JR53</accession>
<comment type="caution">
    <text evidence="2">The sequence shown here is derived from an EMBL/GenBank/DDBJ whole genome shotgun (WGS) entry which is preliminary data.</text>
</comment>
<organism evidence="2 3">
    <name type="scientific">Euzebyella saccharophila</name>
    <dbReference type="NCBI Taxonomy" id="679664"/>
    <lineage>
        <taxon>Bacteria</taxon>
        <taxon>Pseudomonadati</taxon>
        <taxon>Bacteroidota</taxon>
        <taxon>Flavobacteriia</taxon>
        <taxon>Flavobacteriales</taxon>
        <taxon>Flavobacteriaceae</taxon>
        <taxon>Euzebyella</taxon>
    </lineage>
</organism>
<dbReference type="Proteomes" id="UP001595814">
    <property type="component" value="Unassembled WGS sequence"/>
</dbReference>
<dbReference type="Gene3D" id="3.40.50.150">
    <property type="entry name" value="Vaccinia Virus protein VP39"/>
    <property type="match status" value="1"/>
</dbReference>
<evidence type="ECO:0000313" key="3">
    <source>
        <dbReference type="Proteomes" id="UP001595814"/>
    </source>
</evidence>
<proteinExistence type="predicted"/>
<evidence type="ECO:0000259" key="1">
    <source>
        <dbReference type="Pfam" id="PF08241"/>
    </source>
</evidence>
<keyword evidence="3" id="KW-1185">Reference proteome</keyword>
<protein>
    <submittedName>
        <fullName evidence="2">Methyltransferase domain-containing protein</fullName>
    </submittedName>
</protein>
<reference evidence="3" key="1">
    <citation type="journal article" date="2019" name="Int. J. Syst. Evol. Microbiol.">
        <title>The Global Catalogue of Microorganisms (GCM) 10K type strain sequencing project: providing services to taxonomists for standard genome sequencing and annotation.</title>
        <authorList>
            <consortium name="The Broad Institute Genomics Platform"/>
            <consortium name="The Broad Institute Genome Sequencing Center for Infectious Disease"/>
            <person name="Wu L."/>
            <person name="Ma J."/>
        </authorList>
    </citation>
    <scope>NUCLEOTIDE SEQUENCE [LARGE SCALE GENOMIC DNA]</scope>
    <source>
        <strain evidence="3">CECT 7477</strain>
    </source>
</reference>
<keyword evidence="2" id="KW-0808">Transferase</keyword>
<dbReference type="InterPro" id="IPR029063">
    <property type="entry name" value="SAM-dependent_MTases_sf"/>
</dbReference>
<dbReference type="EMBL" id="JBHSAW010000008">
    <property type="protein sequence ID" value="MFC4096541.1"/>
    <property type="molecule type" value="Genomic_DNA"/>
</dbReference>
<dbReference type="RefSeq" id="WP_317175514.1">
    <property type="nucleotide sequence ID" value="NZ_JACYFJ010000008.1"/>
</dbReference>
<dbReference type="GO" id="GO:0008168">
    <property type="term" value="F:methyltransferase activity"/>
    <property type="evidence" value="ECO:0007669"/>
    <property type="project" value="UniProtKB-KW"/>
</dbReference>
<dbReference type="Pfam" id="PF08241">
    <property type="entry name" value="Methyltransf_11"/>
    <property type="match status" value="1"/>
</dbReference>
<dbReference type="SUPFAM" id="SSF53335">
    <property type="entry name" value="S-adenosyl-L-methionine-dependent methyltransferases"/>
    <property type="match status" value="1"/>
</dbReference>
<dbReference type="GO" id="GO:0032259">
    <property type="term" value="P:methylation"/>
    <property type="evidence" value="ECO:0007669"/>
    <property type="project" value="UniProtKB-KW"/>
</dbReference>
<feature type="domain" description="Methyltransferase type 11" evidence="1">
    <location>
        <begin position="68"/>
        <end position="140"/>
    </location>
</feature>
<evidence type="ECO:0000313" key="2">
    <source>
        <dbReference type="EMBL" id="MFC4096541.1"/>
    </source>
</evidence>
<gene>
    <name evidence="2" type="ORF">ACFOUT_11695</name>
</gene>
<sequence length="221" mass="24639">MTNKTKKPKTPWPTKDAMIQIYENHLWGGPEHLFYSGDGSHEEHLVAPWLQVVQDCLSSFKSPISVCDLGCGDFNVGKQLLPYCSSYTAVDIVPDLIAHHREENIAANLIFQCLDIAKDALPVADCAILRQVLQHLSNAEILAITQKLVQYKYVIITEHLPEGEFEANVDIISGQGIRLKKGSGVDVLQPPFSLHVTSAKKLLEVIPRDGKGRIVTWLYEI</sequence>
<keyword evidence="2" id="KW-0489">Methyltransferase</keyword>
<name>A0ABV8JR53_9FLAO</name>
<dbReference type="InterPro" id="IPR013216">
    <property type="entry name" value="Methyltransf_11"/>
</dbReference>